<comment type="similarity">
    <text evidence="1 6">Belongs to the aldehyde dehydrogenase family.</text>
</comment>
<feature type="active site" evidence="5">
    <location>
        <position position="250"/>
    </location>
</feature>
<keyword evidence="9" id="KW-1185">Reference proteome</keyword>
<dbReference type="InterPro" id="IPR016163">
    <property type="entry name" value="Ald_DH_C"/>
</dbReference>
<dbReference type="RefSeq" id="WP_183469976.1">
    <property type="nucleotide sequence ID" value="NZ_JACHVU010000007.1"/>
</dbReference>
<dbReference type="PANTHER" id="PTHR42804:SF1">
    <property type="entry name" value="ALDEHYDE DEHYDROGENASE-RELATED"/>
    <property type="match status" value="1"/>
</dbReference>
<dbReference type="EC" id="1.2.1.3" evidence="3"/>
<dbReference type="Gene3D" id="3.40.605.10">
    <property type="entry name" value="Aldehyde Dehydrogenase, Chain A, domain 1"/>
    <property type="match status" value="1"/>
</dbReference>
<dbReference type="CDD" id="cd07139">
    <property type="entry name" value="ALDH_AldA-Rv0768"/>
    <property type="match status" value="1"/>
</dbReference>
<dbReference type="InterPro" id="IPR016160">
    <property type="entry name" value="Ald_DH_CS_CYS"/>
</dbReference>
<dbReference type="GO" id="GO:0004029">
    <property type="term" value="F:aldehyde dehydrogenase (NAD+) activity"/>
    <property type="evidence" value="ECO:0007669"/>
    <property type="project" value="UniProtKB-EC"/>
</dbReference>
<evidence type="ECO:0000256" key="6">
    <source>
        <dbReference type="RuleBase" id="RU003345"/>
    </source>
</evidence>
<reference evidence="8 9" key="1">
    <citation type="submission" date="2020-08" db="EMBL/GenBank/DDBJ databases">
        <title>The Agave Microbiome: Exploring the role of microbial communities in plant adaptations to desert environments.</title>
        <authorList>
            <person name="Partida-Martinez L.P."/>
        </authorList>
    </citation>
    <scope>NUCLEOTIDE SEQUENCE [LARGE SCALE GENOMIC DNA]</scope>
    <source>
        <strain evidence="8 9">AT2.18</strain>
    </source>
</reference>
<evidence type="ECO:0000256" key="4">
    <source>
        <dbReference type="ARBA" id="ARBA00049194"/>
    </source>
</evidence>
<evidence type="ECO:0000256" key="2">
    <source>
        <dbReference type="ARBA" id="ARBA00023002"/>
    </source>
</evidence>
<evidence type="ECO:0000256" key="5">
    <source>
        <dbReference type="PROSITE-ProRule" id="PRU10007"/>
    </source>
</evidence>
<dbReference type="Proteomes" id="UP000550501">
    <property type="component" value="Unassembled WGS sequence"/>
</dbReference>
<dbReference type="InterPro" id="IPR015590">
    <property type="entry name" value="Aldehyde_DH_dom"/>
</dbReference>
<feature type="domain" description="Aldehyde dehydrogenase" evidence="7">
    <location>
        <begin position="12"/>
        <end position="476"/>
    </location>
</feature>
<gene>
    <name evidence="8" type="ORF">FHR72_003356</name>
</gene>
<name>A0A839QCF8_MYCIR</name>
<evidence type="ECO:0000256" key="1">
    <source>
        <dbReference type="ARBA" id="ARBA00009986"/>
    </source>
</evidence>
<sequence>MRHDELFIGGSWQAPSTYRRIEVISPHTETHVASVAAAAPADVDRAVAAAREAFDTGTWPGTDPAERIEVVRGLAESYGQRRADMADVITSEIGAPISFAQRAQVALPWSMMTAFCDLAETYPWREARPGRYGSDIQIRREPVGVVAAIVPWNMPQFLIVTKLIPALLAGCSVVLKPAAESPLNAVLLAEIIAGSGLPEGVVSVLPGDSTVGEYLVRHPGVDKVSFTGSTAAGRAVAAACAADLKRVSLELGGKSAAIVLDDADPVAVAAGVRSASLSNSGQICNALTRILVPRARSAEFTDALAAEMDSLIVGDPRDEATQVGPLVAQRQQQRVTDYLEQGTRDGARIVVGGTGMPEGLDRGWFVKPTLFDRADNAMTIAREEIFGPVLTVIAYSDSEEAIRIANDSDYGLAGSVFTADPERGLAVAERIRTGTFGVNQGYPMDPFAPFGGVKGSGYGRELGREGIDGYTESKSIAVAS</sequence>
<dbReference type="PROSITE" id="PS00687">
    <property type="entry name" value="ALDEHYDE_DEHYDR_GLU"/>
    <property type="match status" value="1"/>
</dbReference>
<dbReference type="Gene3D" id="3.40.309.10">
    <property type="entry name" value="Aldehyde Dehydrogenase, Chain A, domain 2"/>
    <property type="match status" value="1"/>
</dbReference>
<protein>
    <recommendedName>
        <fullName evidence="3">aldehyde dehydrogenase (NAD(+))</fullName>
        <ecNumber evidence="3">1.2.1.3</ecNumber>
    </recommendedName>
</protein>
<dbReference type="PANTHER" id="PTHR42804">
    <property type="entry name" value="ALDEHYDE DEHYDROGENASE"/>
    <property type="match status" value="1"/>
</dbReference>
<comment type="catalytic activity">
    <reaction evidence="4">
        <text>an aldehyde + NAD(+) + H2O = a carboxylate + NADH + 2 H(+)</text>
        <dbReference type="Rhea" id="RHEA:16185"/>
        <dbReference type="ChEBI" id="CHEBI:15377"/>
        <dbReference type="ChEBI" id="CHEBI:15378"/>
        <dbReference type="ChEBI" id="CHEBI:17478"/>
        <dbReference type="ChEBI" id="CHEBI:29067"/>
        <dbReference type="ChEBI" id="CHEBI:57540"/>
        <dbReference type="ChEBI" id="CHEBI:57945"/>
        <dbReference type="EC" id="1.2.1.3"/>
    </reaction>
</comment>
<dbReference type="FunFam" id="3.40.309.10:FF:000012">
    <property type="entry name" value="Betaine aldehyde dehydrogenase"/>
    <property type="match status" value="1"/>
</dbReference>
<evidence type="ECO:0000313" key="9">
    <source>
        <dbReference type="Proteomes" id="UP000550501"/>
    </source>
</evidence>
<dbReference type="FunFam" id="3.40.605.10:FF:000007">
    <property type="entry name" value="NAD/NADP-dependent betaine aldehyde dehydrogenase"/>
    <property type="match status" value="1"/>
</dbReference>
<proteinExistence type="inferred from homology"/>
<dbReference type="EMBL" id="JACHVU010000007">
    <property type="protein sequence ID" value="MBB2991866.1"/>
    <property type="molecule type" value="Genomic_DNA"/>
</dbReference>
<dbReference type="PROSITE" id="PS00070">
    <property type="entry name" value="ALDEHYDE_DEHYDR_CYS"/>
    <property type="match status" value="1"/>
</dbReference>
<dbReference type="InterPro" id="IPR029510">
    <property type="entry name" value="Ald_DH_CS_GLU"/>
</dbReference>
<accession>A0A839QCF8</accession>
<organism evidence="8 9">
    <name type="scientific">Mycolicibacterium iranicum</name>
    <name type="common">Mycobacterium iranicum</name>
    <dbReference type="NCBI Taxonomy" id="912594"/>
    <lineage>
        <taxon>Bacteria</taxon>
        <taxon>Bacillati</taxon>
        <taxon>Actinomycetota</taxon>
        <taxon>Actinomycetes</taxon>
        <taxon>Mycobacteriales</taxon>
        <taxon>Mycobacteriaceae</taxon>
        <taxon>Mycolicibacterium</taxon>
    </lineage>
</organism>
<dbReference type="AlphaFoldDB" id="A0A839QCF8"/>
<evidence type="ECO:0000259" key="7">
    <source>
        <dbReference type="Pfam" id="PF00171"/>
    </source>
</evidence>
<evidence type="ECO:0000256" key="3">
    <source>
        <dbReference type="ARBA" id="ARBA00024226"/>
    </source>
</evidence>
<evidence type="ECO:0000313" key="8">
    <source>
        <dbReference type="EMBL" id="MBB2991866.1"/>
    </source>
</evidence>
<comment type="caution">
    <text evidence="8">The sequence shown here is derived from an EMBL/GenBank/DDBJ whole genome shotgun (WGS) entry which is preliminary data.</text>
</comment>
<dbReference type="SUPFAM" id="SSF53720">
    <property type="entry name" value="ALDH-like"/>
    <property type="match status" value="1"/>
</dbReference>
<dbReference type="InterPro" id="IPR016162">
    <property type="entry name" value="Ald_DH_N"/>
</dbReference>
<dbReference type="Pfam" id="PF00171">
    <property type="entry name" value="Aldedh"/>
    <property type="match status" value="1"/>
</dbReference>
<dbReference type="InterPro" id="IPR016161">
    <property type="entry name" value="Ald_DH/histidinol_DH"/>
</dbReference>
<keyword evidence="2 6" id="KW-0560">Oxidoreductase</keyword>